<dbReference type="SUPFAM" id="SSF117281">
    <property type="entry name" value="Kelch motif"/>
    <property type="match status" value="1"/>
</dbReference>
<feature type="chain" id="PRO_5042888100" description="Kelch repeat protein" evidence="7">
    <location>
        <begin position="23"/>
        <end position="581"/>
    </location>
</feature>
<dbReference type="AlphaFoldDB" id="A0AAN6PEQ0"/>
<accession>A0AAN6PEQ0</accession>
<evidence type="ECO:0000313" key="8">
    <source>
        <dbReference type="EMBL" id="KAK4039558.1"/>
    </source>
</evidence>
<dbReference type="GO" id="GO:0071944">
    <property type="term" value="C:cell periphery"/>
    <property type="evidence" value="ECO:0007669"/>
    <property type="project" value="UniProtKB-ARBA"/>
</dbReference>
<sequence length="581" mass="62480">MRSYHTASSLLALLGGFQYALGEELSDAPPAKDFLRRAGASPTLIGNYVYFDGGEISQLLDGKTLKESKRSSNAVNSTISIDMSKSWTASEVTLRTIERPWPSKSNQALWTDQETGTFWVWGGKWIGGKNMVPNEIWKFTTDGNGGGRWAKEIPANPGLFNDLEQYEHGAWANTATTGFSIGGMASGWTKKYRGGNQVIPGMVAFNMKTKVFQNGTTAFSPFDTLAAASAQFVPTFGANGLVMVFGGLALPVASEPKWETGIPYDLRNLTFFDPETKDAYWQIASGTIPPSPRSQFCVAGFENSDGGYEILLSGGYNHRDKYYYGDSYILSLPGFVWTRVPDSPAGNRAYHHCVSVGKRQVLSIGGTKGPGWDDADLAPQGLTLFDMTDLKWKDSYDADAAAYERAPDIKTWYTNGSFDAVEWSSDSVQRLFVTKSTTDSQDPAQDPGSSTTSTPSPSASVKPESSTPVAAIAGGVVGGVAGIALIGAVAWLLLRRRRNRNATPGPFPGSEDAYSDGHYAPEVVKANPTVTPGASPLGFKTGVVELTSQPSHAELDVGATPTNPLLHYSAPVEMDATPIRY</sequence>
<comment type="subcellular location">
    <subcellularLocation>
        <location evidence="1">Membrane</location>
        <topology evidence="1">Single-pass membrane protein</topology>
    </subcellularLocation>
</comment>
<dbReference type="Gene3D" id="2.120.10.80">
    <property type="entry name" value="Kelch-type beta propeller"/>
    <property type="match status" value="1"/>
</dbReference>
<evidence type="ECO:0000256" key="7">
    <source>
        <dbReference type="SAM" id="SignalP"/>
    </source>
</evidence>
<evidence type="ECO:0000256" key="3">
    <source>
        <dbReference type="ARBA" id="ARBA00022989"/>
    </source>
</evidence>
<organism evidence="8 9">
    <name type="scientific">Parachaetomium inaequale</name>
    <dbReference type="NCBI Taxonomy" id="2588326"/>
    <lineage>
        <taxon>Eukaryota</taxon>
        <taxon>Fungi</taxon>
        <taxon>Dikarya</taxon>
        <taxon>Ascomycota</taxon>
        <taxon>Pezizomycotina</taxon>
        <taxon>Sordariomycetes</taxon>
        <taxon>Sordariomycetidae</taxon>
        <taxon>Sordariales</taxon>
        <taxon>Chaetomiaceae</taxon>
        <taxon>Parachaetomium</taxon>
    </lineage>
</organism>
<comment type="caution">
    <text evidence="8">The sequence shown here is derived from an EMBL/GenBank/DDBJ whole genome shotgun (WGS) entry which is preliminary data.</text>
</comment>
<evidence type="ECO:0000313" key="9">
    <source>
        <dbReference type="Proteomes" id="UP001303115"/>
    </source>
</evidence>
<dbReference type="PANTHER" id="PTHR15549:SF27">
    <property type="entry name" value="CHITIN-BINDING TYPE-1 DOMAIN-CONTAINING PROTEIN"/>
    <property type="match status" value="1"/>
</dbReference>
<feature type="region of interest" description="Disordered" evidence="5">
    <location>
        <begin position="436"/>
        <end position="465"/>
    </location>
</feature>
<dbReference type="GO" id="GO:0016020">
    <property type="term" value="C:membrane"/>
    <property type="evidence" value="ECO:0007669"/>
    <property type="project" value="UniProtKB-SubCell"/>
</dbReference>
<keyword evidence="2 6" id="KW-0812">Transmembrane</keyword>
<evidence type="ECO:0000256" key="4">
    <source>
        <dbReference type="ARBA" id="ARBA00023136"/>
    </source>
</evidence>
<name>A0AAN6PEQ0_9PEZI</name>
<dbReference type="InterPro" id="IPR015915">
    <property type="entry name" value="Kelch-typ_b-propeller"/>
</dbReference>
<evidence type="ECO:0000256" key="2">
    <source>
        <dbReference type="ARBA" id="ARBA00022692"/>
    </source>
</evidence>
<dbReference type="EMBL" id="MU854397">
    <property type="protein sequence ID" value="KAK4039558.1"/>
    <property type="molecule type" value="Genomic_DNA"/>
</dbReference>
<reference evidence="9" key="1">
    <citation type="journal article" date="2023" name="Mol. Phylogenet. Evol.">
        <title>Genome-scale phylogeny and comparative genomics of the fungal order Sordariales.</title>
        <authorList>
            <person name="Hensen N."/>
            <person name="Bonometti L."/>
            <person name="Westerberg I."/>
            <person name="Brannstrom I.O."/>
            <person name="Guillou S."/>
            <person name="Cros-Aarteil S."/>
            <person name="Calhoun S."/>
            <person name="Haridas S."/>
            <person name="Kuo A."/>
            <person name="Mondo S."/>
            <person name="Pangilinan J."/>
            <person name="Riley R."/>
            <person name="LaButti K."/>
            <person name="Andreopoulos B."/>
            <person name="Lipzen A."/>
            <person name="Chen C."/>
            <person name="Yan M."/>
            <person name="Daum C."/>
            <person name="Ng V."/>
            <person name="Clum A."/>
            <person name="Steindorff A."/>
            <person name="Ohm R.A."/>
            <person name="Martin F."/>
            <person name="Silar P."/>
            <person name="Natvig D.O."/>
            <person name="Lalanne C."/>
            <person name="Gautier V."/>
            <person name="Ament-Velasquez S.L."/>
            <person name="Kruys A."/>
            <person name="Hutchinson M.I."/>
            <person name="Powell A.J."/>
            <person name="Barry K."/>
            <person name="Miller A.N."/>
            <person name="Grigoriev I.V."/>
            <person name="Debuchy R."/>
            <person name="Gladieux P."/>
            <person name="Hiltunen Thoren M."/>
            <person name="Johannesson H."/>
        </authorList>
    </citation>
    <scope>NUCLEOTIDE SEQUENCE [LARGE SCALE GENOMIC DNA]</scope>
    <source>
        <strain evidence="9">CBS 284.82</strain>
    </source>
</reference>
<feature type="signal peptide" evidence="7">
    <location>
        <begin position="1"/>
        <end position="22"/>
    </location>
</feature>
<evidence type="ECO:0000256" key="5">
    <source>
        <dbReference type="SAM" id="MobiDB-lite"/>
    </source>
</evidence>
<evidence type="ECO:0000256" key="6">
    <source>
        <dbReference type="SAM" id="Phobius"/>
    </source>
</evidence>
<dbReference type="PANTHER" id="PTHR15549">
    <property type="entry name" value="PAIRED IMMUNOGLOBULIN-LIKE TYPE 2 RECEPTOR"/>
    <property type="match status" value="1"/>
</dbReference>
<dbReference type="Proteomes" id="UP001303115">
    <property type="component" value="Unassembled WGS sequence"/>
</dbReference>
<protein>
    <recommendedName>
        <fullName evidence="10">Kelch repeat protein</fullName>
    </recommendedName>
</protein>
<keyword evidence="3 6" id="KW-1133">Transmembrane helix</keyword>
<evidence type="ECO:0008006" key="10">
    <source>
        <dbReference type="Google" id="ProtNLM"/>
    </source>
</evidence>
<feature type="transmembrane region" description="Helical" evidence="6">
    <location>
        <begin position="469"/>
        <end position="494"/>
    </location>
</feature>
<keyword evidence="4 6" id="KW-0472">Membrane</keyword>
<proteinExistence type="predicted"/>
<feature type="compositionally biased region" description="Low complexity" evidence="5">
    <location>
        <begin position="447"/>
        <end position="460"/>
    </location>
</feature>
<evidence type="ECO:0000256" key="1">
    <source>
        <dbReference type="ARBA" id="ARBA00004167"/>
    </source>
</evidence>
<keyword evidence="7" id="KW-0732">Signal</keyword>
<gene>
    <name evidence="8" type="ORF">C8A01DRAFT_36432</name>
</gene>
<keyword evidence="9" id="KW-1185">Reference proteome</keyword>
<dbReference type="InterPro" id="IPR051694">
    <property type="entry name" value="Immunoregulatory_rcpt-like"/>
</dbReference>